<evidence type="ECO:0000313" key="2">
    <source>
        <dbReference type="EMBL" id="AXK61044.1"/>
    </source>
</evidence>
<gene>
    <name evidence="2" type="ORF">C0J27_04915</name>
</gene>
<feature type="chain" id="PRO_5017030041" evidence="1">
    <location>
        <begin position="27"/>
        <end position="247"/>
    </location>
</feature>
<dbReference type="Proteomes" id="UP000254834">
    <property type="component" value="Chromosome"/>
</dbReference>
<keyword evidence="1" id="KW-0732">Signal</keyword>
<keyword evidence="3" id="KW-1185">Reference proteome</keyword>
<evidence type="ECO:0000313" key="3">
    <source>
        <dbReference type="Proteomes" id="UP000254834"/>
    </source>
</evidence>
<dbReference type="KEGG" id="cdes:C0J27_04915"/>
<dbReference type="RefSeq" id="WP_115586059.1">
    <property type="nucleotide sequence ID" value="NZ_CP025544.1"/>
</dbReference>
<reference evidence="2 3" key="1">
    <citation type="submission" date="2017-12" db="EMBL/GenBank/DDBJ databases">
        <title>Chromulinavorax destructans is a abundant pathogen of dominant heterotrophic picoflagllates.</title>
        <authorList>
            <person name="Deeg C.M."/>
            <person name="Zimmer M."/>
            <person name="Suttle C.A."/>
        </authorList>
    </citation>
    <scope>NUCLEOTIDE SEQUENCE [LARGE SCALE GENOMIC DNA]</scope>
    <source>
        <strain evidence="2 3">SeV1</strain>
    </source>
</reference>
<proteinExistence type="predicted"/>
<name>A0A345ZCM7_9BACT</name>
<protein>
    <submittedName>
        <fullName evidence="2">Uncharacterized protein</fullName>
    </submittedName>
</protein>
<dbReference type="EMBL" id="CP025544">
    <property type="protein sequence ID" value="AXK61044.1"/>
    <property type="molecule type" value="Genomic_DNA"/>
</dbReference>
<accession>A0A345ZCM7</accession>
<feature type="signal peptide" evidence="1">
    <location>
        <begin position="1"/>
        <end position="26"/>
    </location>
</feature>
<sequence>MAIKMNAKSKTLLTVLLVGSLCSLRASDLVEQEPKRLQITAATEQILDAIADVSTSGQTSAIQGTGFNTSTDSLVNISNNTTNVPLATNAQAVDILQGSTAAGTAIVGGTTFTADTNDLTSVSRGLSAMEGAGFTSALASQYVNARNIALGQVIAAEGNSVLVDIYTAGTGNGTFTALNTNLAAISTAITAAMTTPSNGTISPILTAINTAQTAMFTAAGAPHSAEAVNAGLQSLEFAVNNWLAFYP</sequence>
<dbReference type="AlphaFoldDB" id="A0A345ZCM7"/>
<evidence type="ECO:0000256" key="1">
    <source>
        <dbReference type="SAM" id="SignalP"/>
    </source>
</evidence>
<organism evidence="2 3">
    <name type="scientific">Candidatus Chromulinivorax destructor</name>
    <dbReference type="NCBI Taxonomy" id="2066483"/>
    <lineage>
        <taxon>Bacteria</taxon>
        <taxon>Candidatus Babelota</taxon>
        <taxon>Candidatus Babeliae</taxon>
        <taxon>Candidatus Babeliales</taxon>
        <taxon>Candidatus Chromulinivoraceae</taxon>
        <taxon>Candidatus Chromulinivorax</taxon>
    </lineage>
</organism>